<dbReference type="PANTHER" id="PTHR36511:SF4">
    <property type="entry name" value="ANTITOXIN MQSA"/>
    <property type="match status" value="1"/>
</dbReference>
<reference evidence="5 6" key="1">
    <citation type="submission" date="2017-01" db="EMBL/GenBank/DDBJ databases">
        <authorList>
            <person name="Mah S.A."/>
            <person name="Swanson W.J."/>
            <person name="Moy G.W."/>
            <person name="Vacquier V.D."/>
        </authorList>
    </citation>
    <scope>NUCLEOTIDE SEQUENCE [LARGE SCALE GENOMIC DNA]</scope>
    <source>
        <strain evidence="5 6">DSM 11589</strain>
    </source>
</reference>
<dbReference type="OrthoDB" id="461984at2"/>
<dbReference type="AlphaFoldDB" id="A0A1N7MF66"/>
<gene>
    <name evidence="5" type="ORF">SAMN05421779_10488</name>
</gene>
<dbReference type="Gene3D" id="1.10.260.40">
    <property type="entry name" value="lambda repressor-like DNA-binding domains"/>
    <property type="match status" value="1"/>
</dbReference>
<feature type="domain" description="HTH cro/C1-type" evidence="4">
    <location>
        <begin position="37"/>
        <end position="90"/>
    </location>
</feature>
<keyword evidence="6" id="KW-1185">Reference proteome</keyword>
<evidence type="ECO:0000256" key="1">
    <source>
        <dbReference type="ARBA" id="ARBA00023015"/>
    </source>
</evidence>
<dbReference type="PANTHER" id="PTHR36511">
    <property type="entry name" value="MERR FAMILY BACTERIAL REGULATORY PROTEIN"/>
    <property type="match status" value="1"/>
</dbReference>
<evidence type="ECO:0000256" key="3">
    <source>
        <dbReference type="ARBA" id="ARBA00023163"/>
    </source>
</evidence>
<dbReference type="PROSITE" id="PS50943">
    <property type="entry name" value="HTH_CROC1"/>
    <property type="match status" value="1"/>
</dbReference>
<keyword evidence="2" id="KW-0238">DNA-binding</keyword>
<evidence type="ECO:0000256" key="2">
    <source>
        <dbReference type="ARBA" id="ARBA00023125"/>
    </source>
</evidence>
<organism evidence="5 6">
    <name type="scientific">Insolitispirillum peregrinum</name>
    <dbReference type="NCBI Taxonomy" id="80876"/>
    <lineage>
        <taxon>Bacteria</taxon>
        <taxon>Pseudomonadati</taxon>
        <taxon>Pseudomonadota</taxon>
        <taxon>Alphaproteobacteria</taxon>
        <taxon>Rhodospirillales</taxon>
        <taxon>Novispirillaceae</taxon>
        <taxon>Insolitispirillum</taxon>
    </lineage>
</organism>
<evidence type="ECO:0000313" key="6">
    <source>
        <dbReference type="Proteomes" id="UP000185678"/>
    </source>
</evidence>
<proteinExistence type="predicted"/>
<dbReference type="SUPFAM" id="SSF47413">
    <property type="entry name" value="lambda repressor-like DNA-binding domains"/>
    <property type="match status" value="1"/>
</dbReference>
<dbReference type="GO" id="GO:0003677">
    <property type="term" value="F:DNA binding"/>
    <property type="evidence" value="ECO:0007669"/>
    <property type="project" value="UniProtKB-KW"/>
</dbReference>
<name>A0A1N7MF66_9PROT</name>
<dbReference type="InterPro" id="IPR052359">
    <property type="entry name" value="HTH-type_reg/antitoxin"/>
</dbReference>
<dbReference type="Pfam" id="PF01381">
    <property type="entry name" value="HTH_3"/>
    <property type="match status" value="1"/>
</dbReference>
<sequence>MSGSKILAGMREAVSYARGETVDVRETVIKTPAEVDVKAIRERLGLSQQAFAAQFGFSAATIRNWEQGHRHPEGPARVLLKVIEKDPNAVLRALSA</sequence>
<dbReference type="STRING" id="80876.SAMN05421779_10488"/>
<dbReference type="EMBL" id="FTOA01000004">
    <property type="protein sequence ID" value="SIS84785.1"/>
    <property type="molecule type" value="Genomic_DNA"/>
</dbReference>
<evidence type="ECO:0000313" key="5">
    <source>
        <dbReference type="EMBL" id="SIS84785.1"/>
    </source>
</evidence>
<dbReference type="InterPro" id="IPR001387">
    <property type="entry name" value="Cro/C1-type_HTH"/>
</dbReference>
<dbReference type="InterPro" id="IPR010982">
    <property type="entry name" value="Lambda_DNA-bd_dom_sf"/>
</dbReference>
<evidence type="ECO:0000259" key="4">
    <source>
        <dbReference type="PROSITE" id="PS50943"/>
    </source>
</evidence>
<keyword evidence="3" id="KW-0804">Transcription</keyword>
<protein>
    <submittedName>
        <fullName evidence="5">Putative transcriptional regulator</fullName>
    </submittedName>
</protein>
<dbReference type="Proteomes" id="UP000185678">
    <property type="component" value="Unassembled WGS sequence"/>
</dbReference>
<keyword evidence="1" id="KW-0805">Transcription regulation</keyword>
<dbReference type="CDD" id="cd00093">
    <property type="entry name" value="HTH_XRE"/>
    <property type="match status" value="1"/>
</dbReference>
<dbReference type="SMART" id="SM00530">
    <property type="entry name" value="HTH_XRE"/>
    <property type="match status" value="1"/>
</dbReference>
<accession>A0A1N7MF66</accession>